<evidence type="ECO:0000256" key="1">
    <source>
        <dbReference type="SAM" id="MobiDB-lite"/>
    </source>
</evidence>
<protein>
    <submittedName>
        <fullName evidence="2">Uncharacterized protein</fullName>
    </submittedName>
</protein>
<gene>
    <name evidence="2" type="ORF">KIN20_019513</name>
</gene>
<dbReference type="AlphaFoldDB" id="A0AAD5QSY6"/>
<organism evidence="2 3">
    <name type="scientific">Parelaphostrongylus tenuis</name>
    <name type="common">Meningeal worm</name>
    <dbReference type="NCBI Taxonomy" id="148309"/>
    <lineage>
        <taxon>Eukaryota</taxon>
        <taxon>Metazoa</taxon>
        <taxon>Ecdysozoa</taxon>
        <taxon>Nematoda</taxon>
        <taxon>Chromadorea</taxon>
        <taxon>Rhabditida</taxon>
        <taxon>Rhabditina</taxon>
        <taxon>Rhabditomorpha</taxon>
        <taxon>Strongyloidea</taxon>
        <taxon>Metastrongylidae</taxon>
        <taxon>Parelaphostrongylus</taxon>
    </lineage>
</organism>
<keyword evidence="3" id="KW-1185">Reference proteome</keyword>
<feature type="region of interest" description="Disordered" evidence="1">
    <location>
        <begin position="49"/>
        <end position="68"/>
    </location>
</feature>
<name>A0AAD5QSY6_PARTN</name>
<accession>A0AAD5QSY6</accession>
<dbReference type="Proteomes" id="UP001196413">
    <property type="component" value="Unassembled WGS sequence"/>
</dbReference>
<evidence type="ECO:0000313" key="3">
    <source>
        <dbReference type="Proteomes" id="UP001196413"/>
    </source>
</evidence>
<dbReference type="EMBL" id="JAHQIW010003890">
    <property type="protein sequence ID" value="KAJ1360520.1"/>
    <property type="molecule type" value="Genomic_DNA"/>
</dbReference>
<sequence length="68" mass="7353">MGVYINGGQLVKVHIIRCLHGGGHRVVSSNTAIKELHGKTTRLEINDIHIDDGKPQAAIESTPKSEDP</sequence>
<reference evidence="2" key="1">
    <citation type="submission" date="2021-06" db="EMBL/GenBank/DDBJ databases">
        <title>Parelaphostrongylus tenuis whole genome reference sequence.</title>
        <authorList>
            <person name="Garwood T.J."/>
            <person name="Larsen P.A."/>
            <person name="Fountain-Jones N.M."/>
            <person name="Garbe J.R."/>
            <person name="Macchietto M.G."/>
            <person name="Kania S.A."/>
            <person name="Gerhold R.W."/>
            <person name="Richards J.E."/>
            <person name="Wolf T.M."/>
        </authorList>
    </citation>
    <scope>NUCLEOTIDE SEQUENCE</scope>
    <source>
        <strain evidence="2">MNPRO001-30</strain>
        <tissue evidence="2">Meninges</tissue>
    </source>
</reference>
<comment type="caution">
    <text evidence="2">The sequence shown here is derived from an EMBL/GenBank/DDBJ whole genome shotgun (WGS) entry which is preliminary data.</text>
</comment>
<evidence type="ECO:0000313" key="2">
    <source>
        <dbReference type="EMBL" id="KAJ1360520.1"/>
    </source>
</evidence>
<proteinExistence type="predicted"/>